<gene>
    <name evidence="2" type="ORF">MM817_00217</name>
</gene>
<protein>
    <recommendedName>
        <fullName evidence="1">MaoC-like domain-containing protein</fullName>
    </recommendedName>
</protein>
<dbReference type="Pfam" id="PF01575">
    <property type="entry name" value="MaoC_dehydratas"/>
    <property type="match status" value="1"/>
</dbReference>
<dbReference type="AlphaFoldDB" id="A0A9X1V5E5"/>
<organism evidence="2 3">
    <name type="scientific">Sulfoacidibacillus ferrooxidans</name>
    <dbReference type="NCBI Taxonomy" id="2005001"/>
    <lineage>
        <taxon>Bacteria</taxon>
        <taxon>Bacillati</taxon>
        <taxon>Bacillota</taxon>
        <taxon>Bacilli</taxon>
        <taxon>Bacillales</taxon>
        <taxon>Alicyclobacillaceae</taxon>
        <taxon>Sulfoacidibacillus</taxon>
    </lineage>
</organism>
<reference evidence="2" key="1">
    <citation type="submission" date="2022-03" db="EMBL/GenBank/DDBJ databases">
        <title>Draft Genome Sequence of Firmicute Strain S0AB, a Heterotrophic Iron/Sulfur-Oxidizing Extreme Acidophile.</title>
        <authorList>
            <person name="Vergara E."/>
            <person name="Pakostova E."/>
            <person name="Johnson D.B."/>
            <person name="Holmes D.S."/>
        </authorList>
    </citation>
    <scope>NUCLEOTIDE SEQUENCE</scope>
    <source>
        <strain evidence="2">S0AB</strain>
    </source>
</reference>
<proteinExistence type="predicted"/>
<dbReference type="Gene3D" id="3.10.129.10">
    <property type="entry name" value="Hotdog Thioesterase"/>
    <property type="match status" value="1"/>
</dbReference>
<dbReference type="RefSeq" id="WP_241711588.1">
    <property type="nucleotide sequence ID" value="NZ_JALBUF010000001.1"/>
</dbReference>
<dbReference type="InterPro" id="IPR029069">
    <property type="entry name" value="HotDog_dom_sf"/>
</dbReference>
<keyword evidence="3" id="KW-1185">Reference proteome</keyword>
<accession>A0A9X1V5E5</accession>
<dbReference type="InterPro" id="IPR052342">
    <property type="entry name" value="MCH/BMMD"/>
</dbReference>
<dbReference type="SUPFAM" id="SSF54637">
    <property type="entry name" value="Thioesterase/thiol ester dehydrase-isomerase"/>
    <property type="match status" value="1"/>
</dbReference>
<feature type="domain" description="MaoC-like" evidence="1">
    <location>
        <begin position="8"/>
        <end position="110"/>
    </location>
</feature>
<dbReference type="PANTHER" id="PTHR43664">
    <property type="entry name" value="MONOAMINE OXIDASE-RELATED"/>
    <property type="match status" value="1"/>
</dbReference>
<comment type="caution">
    <text evidence="2">The sequence shown here is derived from an EMBL/GenBank/DDBJ whole genome shotgun (WGS) entry which is preliminary data.</text>
</comment>
<dbReference type="Proteomes" id="UP001139263">
    <property type="component" value="Unassembled WGS sequence"/>
</dbReference>
<dbReference type="PANTHER" id="PTHR43664:SF1">
    <property type="entry name" value="BETA-METHYLMALYL-COA DEHYDRATASE"/>
    <property type="match status" value="1"/>
</dbReference>
<dbReference type="InterPro" id="IPR002539">
    <property type="entry name" value="MaoC-like_dom"/>
</dbReference>
<sequence>MYFEEFFVGQRFELNPVTLTNDDIYDFASRFDPQPIHIDQEYSEQSAFGGIIASGFHTVSIIWGEWIRANRFGKEIIVGTGMDYIRWTAPVRALDTLYTNVEIIETTPSPKGKRGMVVLKFTSTNQDDQDVLHMQGSAYLKMQ</sequence>
<evidence type="ECO:0000313" key="3">
    <source>
        <dbReference type="Proteomes" id="UP001139263"/>
    </source>
</evidence>
<evidence type="ECO:0000259" key="1">
    <source>
        <dbReference type="Pfam" id="PF01575"/>
    </source>
</evidence>
<name>A0A9X1V5E5_9BACL</name>
<evidence type="ECO:0000313" key="2">
    <source>
        <dbReference type="EMBL" id="MCI0181966.1"/>
    </source>
</evidence>
<dbReference type="EMBL" id="JALBUF010000001">
    <property type="protein sequence ID" value="MCI0181966.1"/>
    <property type="molecule type" value="Genomic_DNA"/>
</dbReference>